<keyword evidence="1" id="KW-0732">Signal</keyword>
<protein>
    <recommendedName>
        <fullName evidence="4">Permuted papain-like amidase enzyme, YaeF/YiiX, C92 family</fullName>
    </recommendedName>
</protein>
<gene>
    <name evidence="2" type="ORF">BG258_16300</name>
</gene>
<name>A0A1E4RA70_9BACI</name>
<evidence type="ECO:0000313" key="3">
    <source>
        <dbReference type="Proteomes" id="UP000094784"/>
    </source>
</evidence>
<evidence type="ECO:0008006" key="4">
    <source>
        <dbReference type="Google" id="ProtNLM"/>
    </source>
</evidence>
<sequence>MFKKLAFFMLFVLSFTLLFSFGGEKASASEELSNAPDLSYETYEKLVNEGILGEDISYDLWVSINTESSEGGAFSSGVDEPTISTLAAYTLKTGDILISNGTSSAGLTGHAGIAISTSEILHISGPGAYPTVVSLDTWVSIYGKGKGGNVKTEVYRIASSYDASQAANWASNNYKGKKYSYGITTTLHKLDPTYCSKIVWQAYLNGPYSAQVFNPAGMIVLPYSLPSYFKKEADIKQVTTI</sequence>
<dbReference type="RefSeq" id="WP_069482261.1">
    <property type="nucleotide sequence ID" value="NZ_KV766182.1"/>
</dbReference>
<evidence type="ECO:0000313" key="2">
    <source>
        <dbReference type="EMBL" id="ODV57362.1"/>
    </source>
</evidence>
<reference evidence="2 3" key="1">
    <citation type="submission" date="2016-09" db="EMBL/GenBank/DDBJ databases">
        <title>Draft genome sequence of the soil isolate, Lysinibacillus fusiformis M5, a potential hypoxanthine producer.</title>
        <authorList>
            <person name="Gallegos-Monterrosa R."/>
            <person name="Maroti G."/>
            <person name="Balint B."/>
            <person name="Kovacs A.T."/>
        </authorList>
    </citation>
    <scope>NUCLEOTIDE SEQUENCE [LARGE SCALE GENOMIC DNA]</scope>
    <source>
        <strain evidence="2 3">M5</strain>
    </source>
</reference>
<dbReference type="AlphaFoldDB" id="A0A1E4RA70"/>
<feature type="signal peptide" evidence="1">
    <location>
        <begin position="1"/>
        <end position="28"/>
    </location>
</feature>
<dbReference type="OrthoDB" id="2080087at2"/>
<dbReference type="Gene3D" id="3.90.1720.10">
    <property type="entry name" value="endopeptidase domain like (from Nostoc punctiforme)"/>
    <property type="match status" value="1"/>
</dbReference>
<dbReference type="InterPro" id="IPR038765">
    <property type="entry name" value="Papain-like_cys_pep_sf"/>
</dbReference>
<dbReference type="EMBL" id="MECQ01000001">
    <property type="protein sequence ID" value="ODV57362.1"/>
    <property type="molecule type" value="Genomic_DNA"/>
</dbReference>
<accession>A0A1E4RA70</accession>
<dbReference type="Proteomes" id="UP000094784">
    <property type="component" value="Unassembled WGS sequence"/>
</dbReference>
<comment type="caution">
    <text evidence="2">The sequence shown here is derived from an EMBL/GenBank/DDBJ whole genome shotgun (WGS) entry which is preliminary data.</text>
</comment>
<organism evidence="2 3">
    <name type="scientific">Lysinibacillus fusiformis</name>
    <dbReference type="NCBI Taxonomy" id="28031"/>
    <lineage>
        <taxon>Bacteria</taxon>
        <taxon>Bacillati</taxon>
        <taxon>Bacillota</taxon>
        <taxon>Bacilli</taxon>
        <taxon>Bacillales</taxon>
        <taxon>Bacillaceae</taxon>
        <taxon>Lysinibacillus</taxon>
    </lineage>
</organism>
<dbReference type="SUPFAM" id="SSF54001">
    <property type="entry name" value="Cysteine proteinases"/>
    <property type="match status" value="1"/>
</dbReference>
<feature type="chain" id="PRO_5009162205" description="Permuted papain-like amidase enzyme, YaeF/YiiX, C92 family" evidence="1">
    <location>
        <begin position="29"/>
        <end position="241"/>
    </location>
</feature>
<evidence type="ECO:0000256" key="1">
    <source>
        <dbReference type="SAM" id="SignalP"/>
    </source>
</evidence>
<proteinExistence type="predicted"/>